<gene>
    <name evidence="1" type="ORF">Vbra_21411</name>
</gene>
<proteinExistence type="predicted"/>
<name>A0A0G4FM48_VITBC</name>
<evidence type="ECO:0000313" key="1">
    <source>
        <dbReference type="EMBL" id="CEM14609.1"/>
    </source>
</evidence>
<dbReference type="Gene3D" id="1.25.40.20">
    <property type="entry name" value="Ankyrin repeat-containing domain"/>
    <property type="match status" value="1"/>
</dbReference>
<dbReference type="VEuPathDB" id="CryptoDB:Vbra_21411"/>
<sequence length="336" mass="37107">MSRSPVITLPRTVGSRTVGSVDPQGSTAALPFLYLQRRKRRRWKVKFKHHVNIIAKYVDDFEEENEILATRNPLFSLKVDESVKIQVYAVNITPPITNVSEILNALVAGGAKVGAILHQGMNLFVFFDSIGVQVDLVLRVADLEQEAIQYMNVALKKALLHMEFIGRHGFLTNMCTERPEQLSTLVKKVKYGPNNSKEMLLLPGYFALQGLVTEGCDASKRLSEAILRRTVTDQRQVTGIIQQHEADPNVMPGLRATGTTGGYCAYPLLSLCIDNLTNSSVPSIWQPTAMLAIMRALIDNGADINAASHRDHTPIRVAIASCHRAAFGLLVSTHHT</sequence>
<dbReference type="Proteomes" id="UP000041254">
    <property type="component" value="Unassembled WGS sequence"/>
</dbReference>
<dbReference type="EMBL" id="CDMY01000456">
    <property type="protein sequence ID" value="CEM14609.1"/>
    <property type="molecule type" value="Genomic_DNA"/>
</dbReference>
<keyword evidence="2" id="KW-1185">Reference proteome</keyword>
<protein>
    <submittedName>
        <fullName evidence="1">Uncharacterized protein</fullName>
    </submittedName>
</protein>
<organism evidence="1 2">
    <name type="scientific">Vitrella brassicaformis (strain CCMP3155)</name>
    <dbReference type="NCBI Taxonomy" id="1169540"/>
    <lineage>
        <taxon>Eukaryota</taxon>
        <taxon>Sar</taxon>
        <taxon>Alveolata</taxon>
        <taxon>Colpodellida</taxon>
        <taxon>Vitrellaceae</taxon>
        <taxon>Vitrella</taxon>
    </lineage>
</organism>
<dbReference type="OrthoDB" id="48314at2759"/>
<dbReference type="AlphaFoldDB" id="A0A0G4FM48"/>
<dbReference type="PhylomeDB" id="A0A0G4FM48"/>
<dbReference type="InParanoid" id="A0A0G4FM48"/>
<evidence type="ECO:0000313" key="2">
    <source>
        <dbReference type="Proteomes" id="UP000041254"/>
    </source>
</evidence>
<dbReference type="InterPro" id="IPR036770">
    <property type="entry name" value="Ankyrin_rpt-contain_sf"/>
</dbReference>
<dbReference type="SUPFAM" id="SSF48403">
    <property type="entry name" value="Ankyrin repeat"/>
    <property type="match status" value="1"/>
</dbReference>
<reference evidence="1 2" key="1">
    <citation type="submission" date="2014-11" db="EMBL/GenBank/DDBJ databases">
        <authorList>
            <person name="Zhu J."/>
            <person name="Qi W."/>
            <person name="Song R."/>
        </authorList>
    </citation>
    <scope>NUCLEOTIDE SEQUENCE [LARGE SCALE GENOMIC DNA]</scope>
</reference>
<accession>A0A0G4FM48</accession>